<organism evidence="3 4">
    <name type="scientific">Candidatus Avipropionibacterium avicola</name>
    <dbReference type="NCBI Taxonomy" id="2840701"/>
    <lineage>
        <taxon>Bacteria</taxon>
        <taxon>Bacillati</taxon>
        <taxon>Actinomycetota</taxon>
        <taxon>Actinomycetes</taxon>
        <taxon>Propionibacteriales</taxon>
        <taxon>Propionibacteriaceae</taxon>
        <taxon>Propionibacteriaceae incertae sedis</taxon>
        <taxon>Candidatus Avipropionibacterium</taxon>
    </lineage>
</organism>
<reference evidence="3" key="2">
    <citation type="journal article" date="2021" name="PeerJ">
        <title>Extensive microbial diversity within the chicken gut microbiome revealed by metagenomics and culture.</title>
        <authorList>
            <person name="Gilroy R."/>
            <person name="Ravi A."/>
            <person name="Getino M."/>
            <person name="Pursley I."/>
            <person name="Horton D.L."/>
            <person name="Alikhan N.F."/>
            <person name="Baker D."/>
            <person name="Gharbi K."/>
            <person name="Hall N."/>
            <person name="Watson M."/>
            <person name="Adriaenssens E.M."/>
            <person name="Foster-Nyarko E."/>
            <person name="Jarju S."/>
            <person name="Secka A."/>
            <person name="Antonio M."/>
            <person name="Oren A."/>
            <person name="Chaudhuri R.R."/>
            <person name="La Ragione R."/>
            <person name="Hildebrand F."/>
            <person name="Pallen M.J."/>
        </authorList>
    </citation>
    <scope>NUCLEOTIDE SEQUENCE</scope>
    <source>
        <strain evidence="3">ChiGjej1B1-24693</strain>
    </source>
</reference>
<dbReference type="Proteomes" id="UP000886842">
    <property type="component" value="Unassembled WGS sequence"/>
</dbReference>
<feature type="transmembrane region" description="Helical" evidence="2">
    <location>
        <begin position="28"/>
        <end position="52"/>
    </location>
</feature>
<evidence type="ECO:0000313" key="4">
    <source>
        <dbReference type="Proteomes" id="UP000886842"/>
    </source>
</evidence>
<dbReference type="EMBL" id="DVLP01000180">
    <property type="protein sequence ID" value="HIT75103.1"/>
    <property type="molecule type" value="Genomic_DNA"/>
</dbReference>
<accession>A0A9D1GY46</accession>
<comment type="caution">
    <text evidence="3">The sequence shown here is derived from an EMBL/GenBank/DDBJ whole genome shotgun (WGS) entry which is preliminary data.</text>
</comment>
<dbReference type="AlphaFoldDB" id="A0A9D1GY46"/>
<sequence>MSDEQAARRQRARERAERLHRHNKRAQTVTILVMVLGIGLLVALVSAMSFTLGLSPEREVLRRGEVEIIACSPTPTSLGTTQRCRAKVLDWEPEDQWVKGRLAFSEADEVVVTSRGPLQGRVEVESHRQRWRVTTGGPTSANSSRSSEVLVPAGWTPAPAAVGVLVIIGCLVIPIGAGLGVSWLMHRARRQP</sequence>
<name>A0A9D1GY46_9ACTN</name>
<feature type="compositionally biased region" description="Basic residues" evidence="1">
    <location>
        <begin position="8"/>
        <end position="20"/>
    </location>
</feature>
<evidence type="ECO:0000313" key="3">
    <source>
        <dbReference type="EMBL" id="HIT75103.1"/>
    </source>
</evidence>
<feature type="region of interest" description="Disordered" evidence="1">
    <location>
        <begin position="1"/>
        <end position="20"/>
    </location>
</feature>
<keyword evidence="2" id="KW-0812">Transmembrane</keyword>
<evidence type="ECO:0000256" key="2">
    <source>
        <dbReference type="SAM" id="Phobius"/>
    </source>
</evidence>
<gene>
    <name evidence="3" type="ORF">IAA98_05935</name>
</gene>
<proteinExistence type="predicted"/>
<feature type="transmembrane region" description="Helical" evidence="2">
    <location>
        <begin position="160"/>
        <end position="185"/>
    </location>
</feature>
<evidence type="ECO:0000256" key="1">
    <source>
        <dbReference type="SAM" id="MobiDB-lite"/>
    </source>
</evidence>
<protein>
    <submittedName>
        <fullName evidence="3">Uncharacterized protein</fullName>
    </submittedName>
</protein>
<keyword evidence="2" id="KW-0472">Membrane</keyword>
<keyword evidence="2" id="KW-1133">Transmembrane helix</keyword>
<reference evidence="3" key="1">
    <citation type="submission" date="2020-10" db="EMBL/GenBank/DDBJ databases">
        <authorList>
            <person name="Gilroy R."/>
        </authorList>
    </citation>
    <scope>NUCLEOTIDE SEQUENCE</scope>
    <source>
        <strain evidence="3">ChiGjej1B1-24693</strain>
    </source>
</reference>